<feature type="domain" description="ATP-dependent RecD2 DNA helicase-like helix-hairpin-helix" evidence="5">
    <location>
        <begin position="155"/>
        <end position="245"/>
    </location>
</feature>
<evidence type="ECO:0000256" key="3">
    <source>
        <dbReference type="HAMAP-Rule" id="MF_01488"/>
    </source>
</evidence>
<dbReference type="Gene3D" id="1.10.10.2220">
    <property type="match status" value="1"/>
</dbReference>
<comment type="caution">
    <text evidence="8">The sequence shown here is derived from an EMBL/GenBank/DDBJ whole genome shotgun (WGS) entry which is preliminary data.</text>
</comment>
<evidence type="ECO:0000313" key="9">
    <source>
        <dbReference type="Proteomes" id="UP000621631"/>
    </source>
</evidence>
<comment type="function">
    <text evidence="3">DNA-dependent ATPase and ATP-dependent 5'-3' DNA helicase. Has no activity on blunt DNA or DNA with 3'-overhangs, requires at least 10 bases of 5'-ssDNA for helicase activity.</text>
</comment>
<proteinExistence type="inferred from homology"/>
<comment type="similarity">
    <text evidence="3">Belongs to the RecD family. RecD2 subfamily.</text>
</comment>
<dbReference type="InterPro" id="IPR006345">
    <property type="entry name" value="RecD2"/>
</dbReference>
<dbReference type="InterPro" id="IPR041451">
    <property type="entry name" value="RecD2_SH13"/>
</dbReference>
<evidence type="ECO:0000259" key="5">
    <source>
        <dbReference type="Pfam" id="PF14490"/>
    </source>
</evidence>
<dbReference type="CDD" id="cd18809">
    <property type="entry name" value="SF1_C_RecD"/>
    <property type="match status" value="1"/>
</dbReference>
<sequence>MDMEKQSIAEQGYVKGELLHTIFHNEAEHFSIAKIKVIETNEDFKEKEIIAKGYFSNLQEQTAYLFYGLFENHPKFGLQYRVTSYKTYIPDTTEGLIAYLSSDLFYGIGKKTAGKIVQHLGENAVSKILNDRNVLTGVPGLNKDTADSLAQSLQENQGFEHIVVYLAKYNIGLKMAQKIYQEYKEDAITILEEDPYQYVFDIEGFGFQTADQIAGQRGLSPTHPNRIGAGCIYTLQKSVQDGHVFLPLSVCVERVFDLLSAHSLSSDIITERLKELNTTKSVIILEDRVYLPSLYYAEDGFASQLNRIISKSIEDETPLAELMKIIGDIEETEILSYGKEQFSAINQAVHSKVLILTGGPGTGKTTVIKGIIKAFSTIHNLSLDPQDYKDKSEFPFILTAPTGRAAKRLTESTGLPAVTIHRLLGWDGKSGFNKTENEQLSGRFLIIDEFSMVDIWLANHLFKAIPEDMQVLIVGDEDQLPSVGPGQVLTDLLASDVLPYVKLTDVYRQKEGSKIIQLAHQIKNNALIQLENDKDFSYIPCYENQMIEVVTKIISKAVSKGIDVKDIQVLAPMYRSLAGITTINRELQQLINPRDKRKREVKIADTIFRKGDKVIQLVNQPEDNVFNGDIGEVVAIFREDENTDNVEQLVVLFDEKEVVYERKDYVNIMHAYCISIHKSQGSEFPIVIMPVVSAYRRMLRKNLLYTAITRSKQSLIICGEQDAFLKGVQTMDTNKRYTTLKEQLLERVQTQKTQLEEPVAEDDISPYDFM</sequence>
<evidence type="ECO:0000259" key="7">
    <source>
        <dbReference type="Pfam" id="PF23139"/>
    </source>
</evidence>
<keyword evidence="2 3" id="KW-0067">ATP-binding</keyword>
<dbReference type="Pfam" id="PF18335">
    <property type="entry name" value="SH3_13"/>
    <property type="match status" value="1"/>
</dbReference>
<dbReference type="SUPFAM" id="SSF52540">
    <property type="entry name" value="P-loop containing nucleoside triphosphate hydrolases"/>
    <property type="match status" value="2"/>
</dbReference>
<keyword evidence="3" id="KW-0238">DNA-binding</keyword>
<keyword evidence="3" id="KW-0413">Isomerase</keyword>
<feature type="domain" description="ATP-dependent RecD2 DNA helicase SH3" evidence="6">
    <location>
        <begin position="583"/>
        <end position="653"/>
    </location>
</feature>
<dbReference type="CDD" id="cd17933">
    <property type="entry name" value="DEXSc_RecD-like"/>
    <property type="match status" value="1"/>
</dbReference>
<evidence type="ECO:0000256" key="2">
    <source>
        <dbReference type="ARBA" id="ARBA00022840"/>
    </source>
</evidence>
<organism evidence="8 9">
    <name type="scientific">Virgibacillus halodenitrificans</name>
    <name type="common">Bacillus halodenitrificans</name>
    <dbReference type="NCBI Taxonomy" id="1482"/>
    <lineage>
        <taxon>Bacteria</taxon>
        <taxon>Bacillati</taxon>
        <taxon>Bacillota</taxon>
        <taxon>Bacilli</taxon>
        <taxon>Bacillales</taxon>
        <taxon>Bacillaceae</taxon>
        <taxon>Virgibacillus</taxon>
    </lineage>
</organism>
<keyword evidence="9" id="KW-1185">Reference proteome</keyword>
<evidence type="ECO:0000259" key="6">
    <source>
        <dbReference type="Pfam" id="PF18335"/>
    </source>
</evidence>
<reference evidence="8 9" key="1">
    <citation type="submission" date="2020-09" db="EMBL/GenBank/DDBJ databases">
        <title>Draft Genome Sequences of Oil-Oxidizing Bacteria Halomonas titanicae, Marinobacter lutaoensis, and Virgibacillus halodenitrificans Isolated from Highly Saline Environments.</title>
        <authorList>
            <person name="Grouzdev D.S."/>
            <person name="Sokolova D.S."/>
            <person name="Semenova E.M."/>
            <person name="Borzenkov I.A."/>
            <person name="Bidzhieva S.K."/>
            <person name="Poltaraus A.B."/>
            <person name="Nazina T.N."/>
        </authorList>
    </citation>
    <scope>NUCLEOTIDE SEQUENCE [LARGE SCALE GENOMIC DNA]</scope>
    <source>
        <strain evidence="8 9">VKM B-3472D</strain>
    </source>
</reference>
<gene>
    <name evidence="3" type="primary">recD2</name>
    <name evidence="8" type="ORF">IC602_09750</name>
</gene>
<dbReference type="RefSeq" id="WP_189778050.1">
    <property type="nucleotide sequence ID" value="NZ_JACWEZ010000004.1"/>
</dbReference>
<dbReference type="PANTHER" id="PTHR43788">
    <property type="entry name" value="DNA2/NAM7 HELICASE FAMILY MEMBER"/>
    <property type="match status" value="1"/>
</dbReference>
<dbReference type="InterPro" id="IPR027417">
    <property type="entry name" value="P-loop_NTPase"/>
</dbReference>
<keyword evidence="3" id="KW-0378">Hydrolase</keyword>
<feature type="domain" description="ATP-dependent RecD2 DNA helicase OB-fold" evidence="7">
    <location>
        <begin position="13"/>
        <end position="90"/>
    </location>
</feature>
<dbReference type="Pfam" id="PF14490">
    <property type="entry name" value="HHH_RecD2"/>
    <property type="match status" value="1"/>
</dbReference>
<dbReference type="InterPro" id="IPR029493">
    <property type="entry name" value="RecD2-like_HHH"/>
</dbReference>
<keyword evidence="1 3" id="KW-0547">Nucleotide-binding</keyword>
<dbReference type="Gene3D" id="2.30.30.940">
    <property type="match status" value="1"/>
</dbReference>
<dbReference type="InterPro" id="IPR027785">
    <property type="entry name" value="UvrD-like_helicase_C"/>
</dbReference>
<dbReference type="Pfam" id="PF13538">
    <property type="entry name" value="UvrD_C_2"/>
    <property type="match status" value="1"/>
</dbReference>
<dbReference type="PANTHER" id="PTHR43788:SF6">
    <property type="entry name" value="DNA HELICASE B"/>
    <property type="match status" value="1"/>
</dbReference>
<dbReference type="Pfam" id="PF23139">
    <property type="entry name" value="OB_YrrC"/>
    <property type="match status" value="1"/>
</dbReference>
<dbReference type="NCBIfam" id="TIGR01448">
    <property type="entry name" value="recD_rel"/>
    <property type="match status" value="1"/>
</dbReference>
<evidence type="ECO:0000259" key="4">
    <source>
        <dbReference type="Pfam" id="PF13538"/>
    </source>
</evidence>
<protein>
    <recommendedName>
        <fullName evidence="3">ATP-dependent RecD2 DNA helicase</fullName>
        <ecNumber evidence="3">5.6.2.3</ecNumber>
    </recommendedName>
    <alternativeName>
        <fullName evidence="3">DNA 5'-3' helicase subunit RecD2</fullName>
    </alternativeName>
</protein>
<dbReference type="InterPro" id="IPR050534">
    <property type="entry name" value="Coronavir_polyprotein_1ab"/>
</dbReference>
<dbReference type="InterPro" id="IPR055446">
    <property type="entry name" value="RecD2_N_OB"/>
</dbReference>
<dbReference type="EMBL" id="JACWEZ010000004">
    <property type="protein sequence ID" value="MBD1222891.1"/>
    <property type="molecule type" value="Genomic_DNA"/>
</dbReference>
<keyword evidence="3" id="KW-0347">Helicase</keyword>
<evidence type="ECO:0000313" key="8">
    <source>
        <dbReference type="EMBL" id="MBD1222891.1"/>
    </source>
</evidence>
<name>A0ABR7VNM0_VIRHA</name>
<dbReference type="Gene3D" id="3.40.50.300">
    <property type="entry name" value="P-loop containing nucleotide triphosphate hydrolases"/>
    <property type="match status" value="2"/>
</dbReference>
<accession>A0ABR7VNM0</accession>
<dbReference type="Pfam" id="PF13245">
    <property type="entry name" value="AAA_19"/>
    <property type="match status" value="1"/>
</dbReference>
<evidence type="ECO:0000256" key="1">
    <source>
        <dbReference type="ARBA" id="ARBA00022741"/>
    </source>
</evidence>
<dbReference type="HAMAP" id="MF_01488">
    <property type="entry name" value="RecD2"/>
    <property type="match status" value="1"/>
</dbReference>
<dbReference type="EC" id="5.6.2.3" evidence="3"/>
<feature type="domain" description="UvrD-like helicase C-terminal" evidence="4">
    <location>
        <begin position="670"/>
        <end position="717"/>
    </location>
</feature>
<feature type="binding site" evidence="3">
    <location>
        <begin position="361"/>
        <end position="365"/>
    </location>
    <ligand>
        <name>ATP</name>
        <dbReference type="ChEBI" id="CHEBI:30616"/>
    </ligand>
</feature>
<dbReference type="Proteomes" id="UP000621631">
    <property type="component" value="Unassembled WGS sequence"/>
</dbReference>
<comment type="catalytic activity">
    <reaction evidence="3">
        <text>ATP + H2O = ADP + phosphate + H(+)</text>
        <dbReference type="Rhea" id="RHEA:13065"/>
        <dbReference type="ChEBI" id="CHEBI:15377"/>
        <dbReference type="ChEBI" id="CHEBI:15378"/>
        <dbReference type="ChEBI" id="CHEBI:30616"/>
        <dbReference type="ChEBI" id="CHEBI:43474"/>
        <dbReference type="ChEBI" id="CHEBI:456216"/>
        <dbReference type="EC" id="5.6.2.3"/>
    </reaction>
</comment>